<proteinExistence type="predicted"/>
<keyword evidence="2" id="KW-1185">Reference proteome</keyword>
<accession>A0A6P2PCV4</accession>
<gene>
    <name evidence="1" type="ORF">BDI24065_05135</name>
</gene>
<dbReference type="EMBL" id="CABVPN010000029">
    <property type="protein sequence ID" value="VWC06448.1"/>
    <property type="molecule type" value="Genomic_DNA"/>
</dbReference>
<name>A0A6P2PCV4_9BURK</name>
<reference evidence="1 2" key="1">
    <citation type="submission" date="2019-09" db="EMBL/GenBank/DDBJ databases">
        <authorList>
            <person name="Depoorter E."/>
        </authorList>
    </citation>
    <scope>NUCLEOTIDE SEQUENCE [LARGE SCALE GENOMIC DNA]</scope>
    <source>
        <strain evidence="1">LMG 24065</strain>
    </source>
</reference>
<dbReference type="Proteomes" id="UP000494125">
    <property type="component" value="Unassembled WGS sequence"/>
</dbReference>
<dbReference type="AlphaFoldDB" id="A0A6P2PCV4"/>
<protein>
    <submittedName>
        <fullName evidence="1">Uncharacterized protein</fullName>
    </submittedName>
</protein>
<organism evidence="1 2">
    <name type="scientific">Burkholderia diffusa</name>
    <dbReference type="NCBI Taxonomy" id="488732"/>
    <lineage>
        <taxon>Bacteria</taxon>
        <taxon>Pseudomonadati</taxon>
        <taxon>Pseudomonadota</taxon>
        <taxon>Betaproteobacteria</taxon>
        <taxon>Burkholderiales</taxon>
        <taxon>Burkholderiaceae</taxon>
        <taxon>Burkholderia</taxon>
        <taxon>Burkholderia cepacia complex</taxon>
    </lineage>
</organism>
<sequence>MGGSFPTSTLSDIWHHVPILQSLSLLLPTQTNERRWNTTGTRPVHGCTSMEHRAHSLNADGTLWEHQQPPPGFQRAAPFGHHMVRQCVCISVNICVVPVVFIRATLGIQLGYTIDTQRLQHDHTIAVLICCGAICTMPQSPVGSGFARFATTTATPRRSGMWCASNPCHAWLSDRFARGLVRASCLCYFKGWCILDQHDISAVNQPDDAATASIGIQQLSASAPADTNDEHRVIADTWLQHAIAGIQQMHLNDDARREVAKRLF</sequence>
<evidence type="ECO:0000313" key="1">
    <source>
        <dbReference type="EMBL" id="VWC06448.1"/>
    </source>
</evidence>
<evidence type="ECO:0000313" key="2">
    <source>
        <dbReference type="Proteomes" id="UP000494125"/>
    </source>
</evidence>